<dbReference type="InterPro" id="IPR056863">
    <property type="entry name" value="LMN_ATRN_NET-like_EGF"/>
</dbReference>
<evidence type="ECO:0000259" key="15">
    <source>
        <dbReference type="PROSITE" id="PS50027"/>
    </source>
</evidence>
<evidence type="ECO:0000256" key="10">
    <source>
        <dbReference type="ARBA" id="ARBA00065619"/>
    </source>
</evidence>
<evidence type="ECO:0000259" key="16">
    <source>
        <dbReference type="PROSITE" id="PS51115"/>
    </source>
</evidence>
<proteinExistence type="predicted"/>
<dbReference type="FunFam" id="2.10.25.10:FF:000209">
    <property type="entry name" value="Laminin subunit alpha 5"/>
    <property type="match status" value="1"/>
</dbReference>
<feature type="domain" description="Laminin G" evidence="14">
    <location>
        <begin position="3026"/>
        <end position="3237"/>
    </location>
</feature>
<sequence>MRLFGMPASTGVPRFERDDQVICTSYFSKLNPLEHGEIHISLVNGRPGVEKSSQSLHEFTKTRFVRLRLLSLKTLHADLMVINHRDKTLDHSVTRRYFYTISDISIGGQCICYGHAERCTPDVVHGQFRCECRHNTCGESCSQCCPLFNQLPWQVGTHEHPNICQSCQCFNHASQCVYDAEVERQRLSVTPEGIYEGGGRCLDCQHNTEGINCEKCKKEYFRPANISHYRHDACRPCDCDLTGSESNVCIRDETEAFNEMRPGDCRCKPGFGGRRCERCALGFRKYPLCEPCKCHQSGSLNFETCEEEHCICKQNVEGERCDRCRPGTIYLDNENPLGCQPCFCFGKSRECRENFWNIGQISHNNDWNLTDLLGHSSIPQPETLINNGIIDQQLIFNIEDLRNSKRPLPQFYYWSAPKNFLGNRLNSFGSNLYYFVYYVPREFDRGQQIPVADVVIETETGIYDMIPNAEGNGVKLEYYSRINFFPRENISVTIPLKPTQNWLDGRTRRPIDKAMMMRVLSDINSLLVRARYHQDQLQSSIYGFRMETAYEQNNLANINSNILPISLGKSTRKHVLPVEVCVCPEHFEGNSCERCQLGYRRVNNQLFDGICKKCECQGHSQECDTFSGKCLNCQHNTTGPRCEQCLAGFYGNPSLGGVLGQCKPCACPTVENPRSIQCTLSQLVLEGAAAVNQDEYVCTACEAGYDGNKCEICADGYFGDPFASDPQKSCRPCECNGNIDNAAIGNCDRTTGECLRCIGYTTGPKCEECLPNHWGSALAHTCRPCRCHSFGSLSPQCSNQTGQCQCREGYTSDRCDRCLPGHGDVGNGCPECKCNITGSLGTLCDEVSGQCVCKRGIYGKRCDLCVPSYYNFGPEGCQFCHCNELGAVAGKECHNITGECQCLPNVVGSKCESCAPGFFNMTSAIGCQPCNCAQMSSEGTICDERTGQCRCKAGVTGLKCDKCEPNYYGIGPNGCKRCRVCPSVGQVCDSVTGACVCPPNTLGEMCERCTSNAWNYHQYRGCQLCQCDGIGADSQICDQRTGQCKCKPGYVGHRCDLCEPGYHSFPECKSCQCSLAGTEPSECRGSTCLCSSKEGQCKCKKHVSGLKCDKCVEGAFSLETWHPLGCTKCFCFERSTECRQSERLYWRQQYAPDRKVVFESPFEMFERKHNLHVLKEWPNDYNSYPTNHTPLYWPMPESFKNDRTGSYNGFLRFRIRNEDHNYKGSFLQPNVHIFRLFPQVVLIGSTRIELEHVPPHSNNIIDDGIYKVRLHESHWRNRISPQVPVTRKEMMIALLDVQHIFIRATYNDMYRGDSISISEISLDVATEEMEGEPAMGVEQCFNCAKGYTGRSCQQAAPGFFIAYITDYLNQPNPIVLSGMAMPCDCHSHSQLCDPKTGECIECLHNTIGTRCERCKDGYYGNALSGLPDACHRCLCPLEDNSLSSKCIASESSGRGYYCTECNPGHVGMYCESCEAGYYGNPLQSGGHCIPCACHPHGSLSTVCHNITGQCQCREGVEGRACSICSPRHAFLNGVCTSCDQGCYRELMLIEDDMEKQLLPLHELLSKSRPIPHKRLARIRTSVITYSSLLDSIGGEGFNSLVSKPELSWAIPLTEGKGFEGSDDPTSRSFRHAHILAEEFRLLQERNNESLIKLGNLENNLNKIRAKVKEENKRVIDIVNQLSQFVHRSGQSTSSSQLQYWLDQAESLLNASRERMAIIEKKYNYAKKNAEEAERLLNEITARKLNTTSYEHLAEKHREYQLLIKEFRNILWDEARTGSLAAKNTSLVAEGELENLQKIIEEIEKYIKLVEEEINNGNLNIFKIEEKIKENEEIGKEIKNKLILKIKNLREEELQNLEGDFVVINELKQTRMPLAEKHALELEKQALKLKGQFSDTQIFSMDALAASNVYELIINLLQNATMSTASARYTTDTAINLIDPKEDNSLFLLSNISATKSLELNNKVDLILQDLGVKEQSNRLWNNLDNLGNVVLAAQKNISLMRDVQQLLEDHHDRISTVFTAVDDAREGLDLIEETIIEFNEDVEGIKQRVNSIQHFTSSSIKESIKNLTENAKEVDLLDKDFSQLEEKTEEHSKQIKLLRKDLGVLKEKIDEAREKAAKIRIGVRSDVGSGCIREFLSPMRPTTSNTISLKYRPVMDSPDSLLLFTQVPATRTQSREYLAIELKQKKIHVKWDIGDGRREAAIIKRNIVYIPASSRYTWYYIEVKRIANTVQVSVVQRLSVGGDSSRDIDEPTQVVVGKPDVNSDVIFNVIPGQTRLSLGLRDKSLAEELGFSTNKFLGTVGELNVDGVNVALWVFSKTEGMCEGATGPPMKTATGHFFRNGFAQIRFPVAERSSSMLAVQFSAYSPNGLLYFRGSPTSGEFIGLELHEGAISLKADFGPQAKIALQLNGTNYADGRAHKVRVIRRDGEVHLQADPEADHISIALDDSKALLDITESDHFVGGVPPDFPTAHFLQDHDLNFEGFFGCIHSVRPNQLSELDLDNPLRAQRKEAGCRYQEERLSTSERIIGFQGIDGGFLKTRGILLDSDSTFSFNFRTKSLNAILLYQSADLQKLEQQRRAKRRRRTMKEEEELKEISWRERRGVLTDPNDQSFLAFYLIDGRLTIHLGTDSEERVKRPVISSTQTYSDGLLHSVFLSRMGKEIQVRINDREVLATILDDERSIGGDRWNMLLGGVPSRLQSLIQDSELGTVESLAGCLSDFQLDYERLPIILEEHYGTILGSCSLEDGINEIIYENKNPAKDEPLINIGEEEEEDKYSLQQQQLYRKKSKQSLEQLAPTTVGGLLNDNKNIGENIEKEEESLIKKQCSNEEINNNGLKEYRFGLSESSHSKINFNEKPYPSYTNFSISFEFRTEQKKGLLWVWASYRNYSRYFILHMDRGILKLVIKGHHQIKKLNYREKRFDDGKWHKLEIIKKGREIGLKVDDFKTEKLLDAPSPKVMRRRMYIGGVINKHRRMFNLPRNRLPPSFDGCIRHFIVNGHEWDLNLSSKDIIPCAHSTGIGYIHNNGFAAFSSLDQLKFLTTTKGKKPKEAKTIELSIKFRLLSENLIKNEYSKENNSKTKGRLLFAFLASGDDWQLKPRFVLWIDDNGMFGFSLHSSPQFEHNIHIDTFNIQNNSKNPFSICPGEWHHFRLFLSAKGIKIELNDQIIKFGEQRLPLSLITQLRSLPIYVGGTNAAKSLSLGIRSLFGCVQQFEIDGESIIFEQKNAKKWHKIISNGCPFI</sequence>
<dbReference type="PROSITE" id="PS50025">
    <property type="entry name" value="LAM_G_DOMAIN"/>
    <property type="match status" value="5"/>
</dbReference>
<feature type="domain" description="Laminin EGF-like" evidence="15">
    <location>
        <begin position="930"/>
        <end position="977"/>
    </location>
</feature>
<dbReference type="WBParaSite" id="Minc3s00089g04203">
    <property type="protein sequence ID" value="Minc3s00089g04203"/>
    <property type="gene ID" value="Minc3s00089g04203"/>
</dbReference>
<keyword evidence="8" id="KW-0325">Glycoprotein</keyword>
<feature type="disulfide bond" evidence="12">
    <location>
        <begin position="1512"/>
        <end position="1521"/>
    </location>
</feature>
<dbReference type="GO" id="GO:0005604">
    <property type="term" value="C:basement membrane"/>
    <property type="evidence" value="ECO:0007669"/>
    <property type="project" value="UniProtKB-SubCell"/>
</dbReference>
<dbReference type="InterPro" id="IPR000742">
    <property type="entry name" value="EGF"/>
</dbReference>
<evidence type="ECO:0000256" key="4">
    <source>
        <dbReference type="ARBA" id="ARBA00022729"/>
    </source>
</evidence>
<dbReference type="InterPro" id="IPR008211">
    <property type="entry name" value="Laminin_N"/>
</dbReference>
<dbReference type="InterPro" id="IPR001791">
    <property type="entry name" value="Laminin_G"/>
</dbReference>
<evidence type="ECO:0000256" key="11">
    <source>
        <dbReference type="PROSITE-ProRule" id="PRU00122"/>
    </source>
</evidence>
<dbReference type="PANTHER" id="PTHR10574">
    <property type="entry name" value="NETRIN/LAMININ-RELATED"/>
    <property type="match status" value="1"/>
</dbReference>
<feature type="domain" description="Laminin G" evidence="14">
    <location>
        <begin position="2334"/>
        <end position="2513"/>
    </location>
</feature>
<dbReference type="FunFam" id="2.10.25.10:FF:000130">
    <property type="entry name" value="Laminin subunit beta 1"/>
    <property type="match status" value="1"/>
</dbReference>
<feature type="domain" description="Laminin N-terminal" evidence="17">
    <location>
        <begin position="1"/>
        <end position="109"/>
    </location>
</feature>
<evidence type="ECO:0000256" key="12">
    <source>
        <dbReference type="PROSITE-ProRule" id="PRU00460"/>
    </source>
</evidence>
<feature type="coiled-coil region" evidence="13">
    <location>
        <begin position="1646"/>
        <end position="1673"/>
    </location>
</feature>
<evidence type="ECO:0000259" key="14">
    <source>
        <dbReference type="PROSITE" id="PS50025"/>
    </source>
</evidence>
<evidence type="ECO:0000256" key="6">
    <source>
        <dbReference type="ARBA" id="ARBA00022869"/>
    </source>
</evidence>
<dbReference type="Gene3D" id="2.60.120.200">
    <property type="match status" value="5"/>
</dbReference>
<keyword evidence="5" id="KW-0677">Repeat</keyword>
<dbReference type="GO" id="GO:0007155">
    <property type="term" value="P:cell adhesion"/>
    <property type="evidence" value="ECO:0007669"/>
    <property type="project" value="InterPro"/>
</dbReference>
<dbReference type="Proteomes" id="UP000887563">
    <property type="component" value="Unplaced"/>
</dbReference>
<feature type="domain" description="Laminin G" evidence="14">
    <location>
        <begin position="2122"/>
        <end position="2322"/>
    </location>
</feature>
<dbReference type="InterPro" id="IPR000034">
    <property type="entry name" value="Laminin_IV"/>
</dbReference>
<evidence type="ECO:0000259" key="17">
    <source>
        <dbReference type="PROSITE" id="PS51117"/>
    </source>
</evidence>
<evidence type="ECO:0000256" key="2">
    <source>
        <dbReference type="ARBA" id="ARBA00022525"/>
    </source>
</evidence>
<dbReference type="SUPFAM" id="SSF57196">
    <property type="entry name" value="EGF/Laminin"/>
    <property type="match status" value="14"/>
</dbReference>
<dbReference type="FunFam" id="2.10.25.10:FF:000106">
    <property type="entry name" value="Heparan sulfate proteoglycan 2"/>
    <property type="match status" value="1"/>
</dbReference>
<keyword evidence="7 12" id="KW-1015">Disulfide bond</keyword>
<evidence type="ECO:0000256" key="8">
    <source>
        <dbReference type="ARBA" id="ARBA00023180"/>
    </source>
</evidence>
<dbReference type="CDD" id="cd00110">
    <property type="entry name" value="LamG"/>
    <property type="match status" value="4"/>
</dbReference>
<feature type="disulfide bond" evidence="12">
    <location>
        <begin position="757"/>
        <end position="766"/>
    </location>
</feature>
<feature type="disulfide bond" evidence="12">
    <location>
        <begin position="834"/>
        <end position="851"/>
    </location>
</feature>
<evidence type="ECO:0000313" key="18">
    <source>
        <dbReference type="Proteomes" id="UP000887563"/>
    </source>
</evidence>
<dbReference type="FunFam" id="2.10.25.10:FF:000069">
    <property type="entry name" value="Laminin subunit alpha 1"/>
    <property type="match status" value="1"/>
</dbReference>
<dbReference type="SMART" id="SM00180">
    <property type="entry name" value="EGF_Lam"/>
    <property type="match status" value="17"/>
</dbReference>
<feature type="disulfide bond" evidence="12">
    <location>
        <begin position="932"/>
        <end position="949"/>
    </location>
</feature>
<evidence type="ECO:0000256" key="7">
    <source>
        <dbReference type="ARBA" id="ARBA00023157"/>
    </source>
</evidence>
<dbReference type="SMART" id="SM00282">
    <property type="entry name" value="LamG"/>
    <property type="match status" value="5"/>
</dbReference>
<accession>A0A914KRS7</accession>
<dbReference type="Pfam" id="PF24973">
    <property type="entry name" value="EGF_LMN_ATRN"/>
    <property type="match status" value="2"/>
</dbReference>
<dbReference type="FunFam" id="2.10.25.10:FF:000242">
    <property type="entry name" value="Laminin subunit alpha 1"/>
    <property type="match status" value="1"/>
</dbReference>
<feature type="disulfide bond" evidence="12">
    <location>
        <begin position="1027"/>
        <end position="1044"/>
    </location>
</feature>
<feature type="domain" description="Laminin EGF-like" evidence="15">
    <location>
        <begin position="1491"/>
        <end position="1537"/>
    </location>
</feature>
<dbReference type="Pfam" id="PF00052">
    <property type="entry name" value="Laminin_B"/>
    <property type="match status" value="2"/>
</dbReference>
<keyword evidence="3" id="KW-0272">Extracellular matrix</keyword>
<dbReference type="FunFam" id="2.10.25.10:FF:000580">
    <property type="entry name" value="Wing blister, isoform B"/>
    <property type="match status" value="1"/>
</dbReference>
<evidence type="ECO:0000256" key="3">
    <source>
        <dbReference type="ARBA" id="ARBA00022530"/>
    </source>
</evidence>
<feature type="disulfide bond" evidence="11">
    <location>
        <begin position="2486"/>
        <end position="2513"/>
    </location>
</feature>
<feature type="disulfide bond" evidence="12">
    <location>
        <begin position="785"/>
        <end position="797"/>
    </location>
</feature>
<feature type="domain" description="Laminin EGF-like" evidence="15">
    <location>
        <begin position="785"/>
        <end position="831"/>
    </location>
</feature>
<feature type="disulfide bond" evidence="12">
    <location>
        <begin position="312"/>
        <end position="321"/>
    </location>
</feature>
<keyword evidence="9 12" id="KW-0424">Laminin EGF-like domain</keyword>
<feature type="domain" description="Laminin EGF-like" evidence="15">
    <location>
        <begin position="1383"/>
        <end position="1432"/>
    </location>
</feature>
<keyword evidence="13" id="KW-0175">Coiled coil</keyword>
<feature type="coiled-coil region" evidence="13">
    <location>
        <begin position="2074"/>
        <end position="2115"/>
    </location>
</feature>
<dbReference type="InterPro" id="IPR013320">
    <property type="entry name" value="ConA-like_dom_sf"/>
</dbReference>
<feature type="disulfide bond" evidence="12">
    <location>
        <begin position="1402"/>
        <end position="1411"/>
    </location>
</feature>
<dbReference type="Pfam" id="PF00053">
    <property type="entry name" value="EGF_laminin"/>
    <property type="match status" value="15"/>
</dbReference>
<feature type="domain" description="Laminin G" evidence="14">
    <location>
        <begin position="2526"/>
        <end position="2742"/>
    </location>
</feature>
<dbReference type="GO" id="GO:0009887">
    <property type="term" value="P:animal organ morphogenesis"/>
    <property type="evidence" value="ECO:0007669"/>
    <property type="project" value="TreeGrafter"/>
</dbReference>
<feature type="disulfide bond" evidence="12">
    <location>
        <begin position="853"/>
        <end position="862"/>
    </location>
</feature>
<feature type="domain" description="Laminin EGF-like" evidence="15">
    <location>
        <begin position="880"/>
        <end position="929"/>
    </location>
</feature>
<reference evidence="19" key="1">
    <citation type="submission" date="2022-11" db="UniProtKB">
        <authorList>
            <consortium name="WormBaseParasite"/>
        </authorList>
    </citation>
    <scope>IDENTIFICATION</scope>
</reference>
<dbReference type="PROSITE" id="PS01248">
    <property type="entry name" value="EGF_LAM_1"/>
    <property type="match status" value="6"/>
</dbReference>
<feature type="disulfide bond" evidence="12">
    <location>
        <begin position="930"/>
        <end position="942"/>
    </location>
</feature>
<dbReference type="Pfam" id="PF00055">
    <property type="entry name" value="Laminin_N"/>
    <property type="match status" value="1"/>
</dbReference>
<dbReference type="FunFam" id="2.10.25.10:FF:000189">
    <property type="entry name" value="Laminin subunit alpha 2"/>
    <property type="match status" value="1"/>
</dbReference>
<name>A0A914KRS7_MELIC</name>
<dbReference type="Pfam" id="PF00054">
    <property type="entry name" value="Laminin_G_1"/>
    <property type="match status" value="1"/>
</dbReference>
<feature type="disulfide bond" evidence="12">
    <location>
        <begin position="902"/>
        <end position="911"/>
    </location>
</feature>
<keyword evidence="6" id="KW-0084">Basement membrane</keyword>
<feature type="domain" description="Laminin EGF-like" evidence="15">
    <location>
        <begin position="237"/>
        <end position="291"/>
    </location>
</feature>
<comment type="subcellular location">
    <subcellularLocation>
        <location evidence="1">Secreted</location>
        <location evidence="1">Extracellular space</location>
        <location evidence="1">Extracellular matrix</location>
        <location evidence="1">Basement membrane</location>
    </subcellularLocation>
</comment>
<dbReference type="FunFam" id="2.10.25.10:FF:000224">
    <property type="entry name" value="Usherin"/>
    <property type="match status" value="1"/>
</dbReference>
<feature type="domain" description="Laminin EGF-like" evidence="15">
    <location>
        <begin position="292"/>
        <end position="341"/>
    </location>
</feature>
<feature type="domain" description="Laminin EGF-like" evidence="15">
    <location>
        <begin position="1025"/>
        <end position="1070"/>
    </location>
</feature>
<dbReference type="FunFam" id="2.10.25.10:FF:000074">
    <property type="entry name" value="Laminin subunit alpha"/>
    <property type="match status" value="2"/>
</dbReference>
<comment type="subunit">
    <text evidence="10">Laminin is a complex glycoprotein, consisting of three different polypeptide chains (alpha, beta, gamma), which are bound to each other by disulfide bonds into a cross-shaped molecule comprising one long and three short arms with globules at each end.</text>
</comment>
<feature type="domain" description="Laminin EGF-like" evidence="15">
    <location>
        <begin position="733"/>
        <end position="784"/>
    </location>
</feature>
<feature type="domain" description="Laminin G" evidence="14">
    <location>
        <begin position="2840"/>
        <end position="3013"/>
    </location>
</feature>
<evidence type="ECO:0000313" key="19">
    <source>
        <dbReference type="WBParaSite" id="Minc3s00089g04203"/>
    </source>
</evidence>
<dbReference type="PROSITE" id="PS50027">
    <property type="entry name" value="EGF_LAM_2"/>
    <property type="match status" value="11"/>
</dbReference>
<feature type="disulfide bond" evidence="12">
    <location>
        <begin position="1025"/>
        <end position="1037"/>
    </location>
</feature>
<feature type="domain" description="Laminin IV type A" evidence="16">
    <location>
        <begin position="1141"/>
        <end position="1339"/>
    </location>
</feature>
<feature type="disulfide bond" evidence="12">
    <location>
        <begin position="1491"/>
        <end position="1503"/>
    </location>
</feature>
<keyword evidence="18" id="KW-1185">Reference proteome</keyword>
<dbReference type="SMART" id="SM00181">
    <property type="entry name" value="EGF"/>
    <property type="match status" value="12"/>
</dbReference>
<dbReference type="CDD" id="cd00055">
    <property type="entry name" value="EGF_Lam"/>
    <property type="match status" value="15"/>
</dbReference>
<dbReference type="Pfam" id="PF02210">
    <property type="entry name" value="Laminin_G_2"/>
    <property type="match status" value="3"/>
</dbReference>
<dbReference type="PROSITE" id="PS00022">
    <property type="entry name" value="EGF_1"/>
    <property type="match status" value="1"/>
</dbReference>
<feature type="coiled-coil region" evidence="13">
    <location>
        <begin position="1701"/>
        <end position="1742"/>
    </location>
</feature>
<feature type="disulfide bond" evidence="12">
    <location>
        <begin position="267"/>
        <end position="276"/>
    </location>
</feature>
<evidence type="ECO:0000256" key="1">
    <source>
        <dbReference type="ARBA" id="ARBA00004302"/>
    </source>
</evidence>
<protein>
    <submittedName>
        <fullName evidence="19">Laminin subunit alpha-2</fullName>
    </submittedName>
</protein>
<organism evidence="18 19">
    <name type="scientific">Meloidogyne incognita</name>
    <name type="common">Southern root-knot nematode worm</name>
    <name type="synonym">Oxyuris incognita</name>
    <dbReference type="NCBI Taxonomy" id="6306"/>
    <lineage>
        <taxon>Eukaryota</taxon>
        <taxon>Metazoa</taxon>
        <taxon>Ecdysozoa</taxon>
        <taxon>Nematoda</taxon>
        <taxon>Chromadorea</taxon>
        <taxon>Rhabditida</taxon>
        <taxon>Tylenchina</taxon>
        <taxon>Tylenchomorpha</taxon>
        <taxon>Tylenchoidea</taxon>
        <taxon>Meloidogynidae</taxon>
        <taxon>Meloidogyninae</taxon>
        <taxon>Meloidogyne</taxon>
        <taxon>Meloidogyne incognita group</taxon>
    </lineage>
</organism>
<dbReference type="PROSITE" id="PS51115">
    <property type="entry name" value="LAMININ_IVA"/>
    <property type="match status" value="2"/>
</dbReference>
<dbReference type="InterPro" id="IPR010307">
    <property type="entry name" value="Laminin_dom_II"/>
</dbReference>
<dbReference type="Pfam" id="PF06009">
    <property type="entry name" value="Laminin_II"/>
    <property type="match status" value="1"/>
</dbReference>
<feature type="domain" description="Laminin EGF-like" evidence="15">
    <location>
        <begin position="614"/>
        <end position="664"/>
    </location>
</feature>
<feature type="disulfide bond" evidence="12">
    <location>
        <begin position="951"/>
        <end position="960"/>
    </location>
</feature>
<feature type="domain" description="Laminin EGF-like" evidence="15">
    <location>
        <begin position="832"/>
        <end position="879"/>
    </location>
</feature>
<dbReference type="Gene3D" id="2.60.120.260">
    <property type="entry name" value="Galactose-binding domain-like"/>
    <property type="match status" value="1"/>
</dbReference>
<evidence type="ECO:0000256" key="5">
    <source>
        <dbReference type="ARBA" id="ARBA00022737"/>
    </source>
</evidence>
<dbReference type="PROSITE" id="PS51117">
    <property type="entry name" value="LAMININ_NTER"/>
    <property type="match status" value="1"/>
</dbReference>
<feature type="disulfide bond" evidence="12">
    <location>
        <begin position="237"/>
        <end position="249"/>
    </location>
</feature>
<feature type="disulfide bond" evidence="12">
    <location>
        <begin position="806"/>
        <end position="815"/>
    </location>
</feature>
<feature type="disulfide bond" evidence="12">
    <location>
        <begin position="633"/>
        <end position="642"/>
    </location>
</feature>
<feature type="disulfide bond" evidence="12">
    <location>
        <begin position="832"/>
        <end position="844"/>
    </location>
</feature>
<keyword evidence="4" id="KW-0732">Signal</keyword>
<feature type="disulfide bond" evidence="12">
    <location>
        <begin position="1493"/>
        <end position="1510"/>
    </location>
</feature>
<dbReference type="Gene3D" id="2.10.25.10">
    <property type="entry name" value="Laminin"/>
    <property type="match status" value="14"/>
</dbReference>
<evidence type="ECO:0000256" key="9">
    <source>
        <dbReference type="ARBA" id="ARBA00023292"/>
    </source>
</evidence>
<dbReference type="PRINTS" id="PR00011">
    <property type="entry name" value="EGFLAMININ"/>
</dbReference>
<dbReference type="SMART" id="SM00136">
    <property type="entry name" value="LamNT"/>
    <property type="match status" value="1"/>
</dbReference>
<dbReference type="InterPro" id="IPR050440">
    <property type="entry name" value="Laminin/Netrin_ECM"/>
</dbReference>
<dbReference type="InterPro" id="IPR002049">
    <property type="entry name" value="LE_dom"/>
</dbReference>
<dbReference type="SUPFAM" id="SSF49899">
    <property type="entry name" value="Concanavalin A-like lectins/glucanases"/>
    <property type="match status" value="5"/>
</dbReference>
<feature type="disulfide bond" evidence="12">
    <location>
        <begin position="1046"/>
        <end position="1055"/>
    </location>
</feature>
<dbReference type="SMART" id="SM00281">
    <property type="entry name" value="LamB"/>
    <property type="match status" value="2"/>
</dbReference>
<evidence type="ECO:0000256" key="13">
    <source>
        <dbReference type="SAM" id="Coils"/>
    </source>
</evidence>
<comment type="caution">
    <text evidence="12">Lacks conserved residue(s) required for the propagation of feature annotation.</text>
</comment>
<feature type="domain" description="Laminin IV type A" evidence="16">
    <location>
        <begin position="362"/>
        <end position="580"/>
    </location>
</feature>
<dbReference type="Gene3D" id="2.170.300.10">
    <property type="entry name" value="Tie2 ligand-binding domain superfamily"/>
    <property type="match status" value="2"/>
</dbReference>
<dbReference type="GO" id="GO:0009888">
    <property type="term" value="P:tissue development"/>
    <property type="evidence" value="ECO:0007669"/>
    <property type="project" value="TreeGrafter"/>
</dbReference>
<feature type="disulfide bond" evidence="12">
    <location>
        <begin position="787"/>
        <end position="804"/>
    </location>
</feature>
<dbReference type="PANTHER" id="PTHR10574:SF444">
    <property type="entry name" value="BASEMENT MEMBRANE-SPECIFIC HEPARAN SULFATE PROTEOGLYCAN CORE PROTEIN"/>
    <property type="match status" value="1"/>
</dbReference>
<keyword evidence="2" id="KW-0964">Secreted</keyword>